<keyword evidence="2" id="KW-1185">Reference proteome</keyword>
<organism evidence="1 2">
    <name type="scientific">Desulfofustis glycolicus DSM 9705</name>
    <dbReference type="NCBI Taxonomy" id="1121409"/>
    <lineage>
        <taxon>Bacteria</taxon>
        <taxon>Pseudomonadati</taxon>
        <taxon>Thermodesulfobacteriota</taxon>
        <taxon>Desulfobulbia</taxon>
        <taxon>Desulfobulbales</taxon>
        <taxon>Desulfocapsaceae</taxon>
        <taxon>Desulfofustis</taxon>
    </lineage>
</organism>
<reference evidence="1 2" key="1">
    <citation type="submission" date="2016-11" db="EMBL/GenBank/DDBJ databases">
        <authorList>
            <person name="Jaros S."/>
            <person name="Januszkiewicz K."/>
            <person name="Wedrychowicz H."/>
        </authorList>
    </citation>
    <scope>NUCLEOTIDE SEQUENCE [LARGE SCALE GENOMIC DNA]</scope>
    <source>
        <strain evidence="1 2">DSM 9705</strain>
    </source>
</reference>
<dbReference type="AlphaFoldDB" id="A0A1M5S3N4"/>
<evidence type="ECO:0000313" key="1">
    <source>
        <dbReference type="EMBL" id="SHH33089.1"/>
    </source>
</evidence>
<dbReference type="Proteomes" id="UP000184139">
    <property type="component" value="Unassembled WGS sequence"/>
</dbReference>
<proteinExistence type="predicted"/>
<dbReference type="STRING" id="1121409.SAMN02745124_00145"/>
<protein>
    <submittedName>
        <fullName evidence="1">Uncharacterized protein</fullName>
    </submittedName>
</protein>
<name>A0A1M5S3N4_9BACT</name>
<dbReference type="PROSITE" id="PS51257">
    <property type="entry name" value="PROKAR_LIPOPROTEIN"/>
    <property type="match status" value="1"/>
</dbReference>
<sequence length="226" mass="25346">MNWMNWKMLLETRFRGVLMVLLLLIVAFVLVGCGGKVTYLYDDKDQPDRVTGMIKEGSFFESENLVAHYDAVQHQADALIGLHKSNEYKTDTEKVMGGIITAMLVEKVSLMPTPRIMADVFNNNLTGWLSLGLQAYQAIDGDLGKRSGSPNIENRDGIVIYDSIFDYGDGSNQQTYWGDYQKLDLTVSGEGTNGSVDASRPYTYDYNWTRTETRTDSPSKSDSSLF</sequence>
<dbReference type="EMBL" id="FQXS01000001">
    <property type="protein sequence ID" value="SHH33089.1"/>
    <property type="molecule type" value="Genomic_DNA"/>
</dbReference>
<gene>
    <name evidence="1" type="ORF">SAMN02745124_00145</name>
</gene>
<evidence type="ECO:0000313" key="2">
    <source>
        <dbReference type="Proteomes" id="UP000184139"/>
    </source>
</evidence>
<accession>A0A1M5S3N4</accession>